<reference evidence="3" key="3">
    <citation type="submission" date="2015-06" db="UniProtKB">
        <authorList>
            <consortium name="EnsemblMetazoa"/>
        </authorList>
    </citation>
    <scope>IDENTIFICATION</scope>
</reference>
<protein>
    <submittedName>
        <fullName evidence="2 3">Uncharacterized protein</fullName>
    </submittedName>
</protein>
<keyword evidence="1" id="KW-1133">Transmembrane helix</keyword>
<dbReference type="HOGENOM" id="CLU_553478_0_0_1"/>
<reference evidence="4" key="1">
    <citation type="submission" date="2012-12" db="EMBL/GenBank/DDBJ databases">
        <authorList>
            <person name="Hellsten U."/>
            <person name="Grimwood J."/>
            <person name="Chapman J.A."/>
            <person name="Shapiro H."/>
            <person name="Aerts A."/>
            <person name="Otillar R.P."/>
            <person name="Terry A.Y."/>
            <person name="Boore J.L."/>
            <person name="Simakov O."/>
            <person name="Marletaz F."/>
            <person name="Cho S.-J."/>
            <person name="Edsinger-Gonzales E."/>
            <person name="Havlak P."/>
            <person name="Kuo D.-H."/>
            <person name="Larsson T."/>
            <person name="Lv J."/>
            <person name="Arendt D."/>
            <person name="Savage R."/>
            <person name="Osoegawa K."/>
            <person name="de Jong P."/>
            <person name="Lindberg D.R."/>
            <person name="Seaver E.C."/>
            <person name="Weisblat D.A."/>
            <person name="Putnam N.H."/>
            <person name="Grigoriev I.V."/>
            <person name="Rokhsar D.S."/>
        </authorList>
    </citation>
    <scope>NUCLEOTIDE SEQUENCE</scope>
    <source>
        <strain evidence="4">I ESC-2004</strain>
    </source>
</reference>
<dbReference type="Proteomes" id="UP000014760">
    <property type="component" value="Unassembled WGS sequence"/>
</dbReference>
<dbReference type="EMBL" id="AMQN01009429">
    <property type="status" value="NOT_ANNOTATED_CDS"/>
    <property type="molecule type" value="Genomic_DNA"/>
</dbReference>
<reference evidence="2 4" key="2">
    <citation type="journal article" date="2013" name="Nature">
        <title>Insights into bilaterian evolution from three spiralian genomes.</title>
        <authorList>
            <person name="Simakov O."/>
            <person name="Marletaz F."/>
            <person name="Cho S.J."/>
            <person name="Edsinger-Gonzales E."/>
            <person name="Havlak P."/>
            <person name="Hellsten U."/>
            <person name="Kuo D.H."/>
            <person name="Larsson T."/>
            <person name="Lv J."/>
            <person name="Arendt D."/>
            <person name="Savage R."/>
            <person name="Osoegawa K."/>
            <person name="de Jong P."/>
            <person name="Grimwood J."/>
            <person name="Chapman J.A."/>
            <person name="Shapiro H."/>
            <person name="Aerts A."/>
            <person name="Otillar R.P."/>
            <person name="Terry A.Y."/>
            <person name="Boore J.L."/>
            <person name="Grigoriev I.V."/>
            <person name="Lindberg D.R."/>
            <person name="Seaver E.C."/>
            <person name="Weisblat D.A."/>
            <person name="Putnam N.H."/>
            <person name="Rokhsar D.S."/>
        </authorList>
    </citation>
    <scope>NUCLEOTIDE SEQUENCE</scope>
    <source>
        <strain evidence="2 4">I ESC-2004</strain>
    </source>
</reference>
<dbReference type="OrthoDB" id="10010208at2759"/>
<keyword evidence="1" id="KW-0812">Transmembrane</keyword>
<sequence>MYNTQTFRQNAAQKLDFRAGMMVIIVFCILTIISYFNELAKAGLLSGNAIRFLRDTETSPRDSIIVQKDGSLHQLDLNLEPLRNLLNKTFEDGKEKDQEIKIAVHLGKNNSYNSNNSAISIYKYEKVVANFYLELNQTICKRLPSANSSSVSVDGLISIVKRLQLELNDRVKQQHLSTVVLQYQHSLGGYWARDCFISEALRRSLITSDVPLNSLYRTEWEQLPRSKKAGYQFLYGPLSFGVCENLEHDCTYMSLIDHPLDKALQTYYLCGLNSSLPLCAVTKVTETDTTAAEFIIRQGSIFFQKLLYQSRHCKLVGRDEVCIHDTQTFFLLSHKDKLAYLADILSNLEKWFSVVGLVDHYQDSMSLFNFALGWNLTACAAMRSDIPKFSTGAYIDGIPYNEMRENLLNNSQVLKSLGYDLAIYAKLEDIFMRQMKVFDLLSTLSMKAEHEPPQIILQKAKVSDRVRKKVSNLYKSIKQSERTDKYLKLYDAL</sequence>
<evidence type="ECO:0000313" key="4">
    <source>
        <dbReference type="Proteomes" id="UP000014760"/>
    </source>
</evidence>
<dbReference type="AlphaFoldDB" id="R7U4K6"/>
<dbReference type="EMBL" id="KB305422">
    <property type="protein sequence ID" value="ELU01031.1"/>
    <property type="molecule type" value="Genomic_DNA"/>
</dbReference>
<keyword evidence="1" id="KW-0472">Membrane</keyword>
<evidence type="ECO:0000256" key="1">
    <source>
        <dbReference type="SAM" id="Phobius"/>
    </source>
</evidence>
<keyword evidence="4" id="KW-1185">Reference proteome</keyword>
<feature type="transmembrane region" description="Helical" evidence="1">
    <location>
        <begin position="15"/>
        <end position="36"/>
    </location>
</feature>
<dbReference type="OMA" id="TDRELGH"/>
<proteinExistence type="predicted"/>
<accession>R7U4K6</accession>
<dbReference type="EnsemblMetazoa" id="CapteT186578">
    <property type="protein sequence ID" value="CapteP186578"/>
    <property type="gene ID" value="CapteG186578"/>
</dbReference>
<dbReference type="Gene3D" id="3.40.50.300">
    <property type="entry name" value="P-loop containing nucleotide triphosphate hydrolases"/>
    <property type="match status" value="1"/>
</dbReference>
<organism evidence="2">
    <name type="scientific">Capitella teleta</name>
    <name type="common">Polychaete worm</name>
    <dbReference type="NCBI Taxonomy" id="283909"/>
    <lineage>
        <taxon>Eukaryota</taxon>
        <taxon>Metazoa</taxon>
        <taxon>Spiralia</taxon>
        <taxon>Lophotrochozoa</taxon>
        <taxon>Annelida</taxon>
        <taxon>Polychaeta</taxon>
        <taxon>Sedentaria</taxon>
        <taxon>Scolecida</taxon>
        <taxon>Capitellidae</taxon>
        <taxon>Capitella</taxon>
    </lineage>
</organism>
<evidence type="ECO:0000313" key="2">
    <source>
        <dbReference type="EMBL" id="ELU01031.1"/>
    </source>
</evidence>
<dbReference type="InterPro" id="IPR027417">
    <property type="entry name" value="P-loop_NTPase"/>
</dbReference>
<name>R7U4K6_CAPTE</name>
<evidence type="ECO:0000313" key="3">
    <source>
        <dbReference type="EnsemblMetazoa" id="CapteP186578"/>
    </source>
</evidence>
<gene>
    <name evidence="2" type="ORF">CAPTEDRAFT_186578</name>
</gene>